<feature type="transmembrane region" description="Helical" evidence="1">
    <location>
        <begin position="364"/>
        <end position="386"/>
    </location>
</feature>
<evidence type="ECO:0000256" key="1">
    <source>
        <dbReference type="SAM" id="Phobius"/>
    </source>
</evidence>
<dbReference type="AlphaFoldDB" id="A0A1H6RFQ7"/>
<sequence>MNTFYVRILCVGYLLLATLLFLGNWFYLKYALVFIIGHILYFALYSTRNAERLETVISKKSLVSLAVLALVWTLLMGVGGVFLQTTDFIAHNTKFYELFLHKWPILIKERQSFSCYYYGYYLVPALLSKIFGDLSVVTIIIYTWLGIWLGLIWIYLLLFRKLWLVVLLIMSGGIIFSFELASLALLHASISYNPLLSLFIQSLYVPNQVVAALITTGLFLYYIKDYSISFYAITLSFFWGVFTAFLLILLFGIVLVIDYLRGRNKISLKSFLINYVLPSILFLPTFLFLTSSNAMPVNEFYDFDSFSKMIPFLDMLVLAFVTIWLMPVQNARPGQFLFTPILVFTALVLLCILLTYKIGIYNDLYFRGSIPLYLILMVNILQKLFIKFQNDKSLPLPTSPIKISLHPLRKYAVVLIWLATALLASVFQLSQSLRKNLVADTYKSIPYKTFPNSYQALLKHYGQSGADQYVGNPKSFYFLYLAPIGKEIKLTRNR</sequence>
<dbReference type="Proteomes" id="UP000199532">
    <property type="component" value="Unassembled WGS sequence"/>
</dbReference>
<feature type="transmembrane region" description="Helical" evidence="1">
    <location>
        <begin position="198"/>
        <end position="223"/>
    </location>
</feature>
<reference evidence="2 3" key="1">
    <citation type="submission" date="2016-10" db="EMBL/GenBank/DDBJ databases">
        <authorList>
            <person name="de Groot N.N."/>
        </authorList>
    </citation>
    <scope>NUCLEOTIDE SEQUENCE [LARGE SCALE GENOMIC DNA]</scope>
    <source>
        <strain evidence="2 3">DSM 19938</strain>
    </source>
</reference>
<dbReference type="OrthoDB" id="956244at2"/>
<feature type="transmembrane region" description="Helical" evidence="1">
    <location>
        <begin position="162"/>
        <end position="186"/>
    </location>
</feature>
<name>A0A1H6RFQ7_9BACT</name>
<gene>
    <name evidence="2" type="ORF">SAMN04487995_1283</name>
</gene>
<keyword evidence="1" id="KW-1133">Transmembrane helix</keyword>
<accession>A0A1H6RFQ7</accession>
<keyword evidence="3" id="KW-1185">Reference proteome</keyword>
<keyword evidence="1" id="KW-0812">Transmembrane</keyword>
<feature type="transmembrane region" description="Helical" evidence="1">
    <location>
        <begin position="134"/>
        <end position="156"/>
    </location>
</feature>
<keyword evidence="1" id="KW-0472">Membrane</keyword>
<dbReference type="STRING" id="408657.SAMN04487995_1283"/>
<feature type="transmembrane region" description="Helical" evidence="1">
    <location>
        <begin position="30"/>
        <end position="47"/>
    </location>
</feature>
<protein>
    <submittedName>
        <fullName evidence="2">Uncharacterized protein</fullName>
    </submittedName>
</protein>
<organism evidence="2 3">
    <name type="scientific">Dyadobacter koreensis</name>
    <dbReference type="NCBI Taxonomy" id="408657"/>
    <lineage>
        <taxon>Bacteria</taxon>
        <taxon>Pseudomonadati</taxon>
        <taxon>Bacteroidota</taxon>
        <taxon>Cytophagia</taxon>
        <taxon>Cytophagales</taxon>
        <taxon>Spirosomataceae</taxon>
        <taxon>Dyadobacter</taxon>
    </lineage>
</organism>
<proteinExistence type="predicted"/>
<feature type="transmembrane region" description="Helical" evidence="1">
    <location>
        <begin position="411"/>
        <end position="429"/>
    </location>
</feature>
<evidence type="ECO:0000313" key="2">
    <source>
        <dbReference type="EMBL" id="SEI54658.1"/>
    </source>
</evidence>
<feature type="transmembrane region" description="Helical" evidence="1">
    <location>
        <begin position="272"/>
        <end position="289"/>
    </location>
</feature>
<feature type="transmembrane region" description="Helical" evidence="1">
    <location>
        <begin position="309"/>
        <end position="325"/>
    </location>
</feature>
<feature type="transmembrane region" description="Helical" evidence="1">
    <location>
        <begin position="229"/>
        <end position="260"/>
    </location>
</feature>
<feature type="transmembrane region" description="Helical" evidence="1">
    <location>
        <begin position="62"/>
        <end position="83"/>
    </location>
</feature>
<dbReference type="RefSeq" id="WP_090333527.1">
    <property type="nucleotide sequence ID" value="NZ_FNXY01000002.1"/>
</dbReference>
<dbReference type="EMBL" id="FNXY01000002">
    <property type="protein sequence ID" value="SEI54658.1"/>
    <property type="molecule type" value="Genomic_DNA"/>
</dbReference>
<feature type="transmembrane region" description="Helical" evidence="1">
    <location>
        <begin position="6"/>
        <end position="23"/>
    </location>
</feature>
<feature type="transmembrane region" description="Helical" evidence="1">
    <location>
        <begin position="337"/>
        <end position="358"/>
    </location>
</feature>
<evidence type="ECO:0000313" key="3">
    <source>
        <dbReference type="Proteomes" id="UP000199532"/>
    </source>
</evidence>